<dbReference type="EMBL" id="MT141791">
    <property type="protein sequence ID" value="QJA70426.1"/>
    <property type="molecule type" value="Genomic_DNA"/>
</dbReference>
<sequence length="68" mass="7623">MREDRCARCGSILENGACPGQKQFTVAIEEGRLSENPDAPNYAGNYMYMGNDGGKDLFKNIDTRRYDV</sequence>
<reference evidence="1" key="1">
    <citation type="submission" date="2020-03" db="EMBL/GenBank/DDBJ databases">
        <title>The deep terrestrial virosphere.</title>
        <authorList>
            <person name="Holmfeldt K."/>
            <person name="Nilsson E."/>
            <person name="Simone D."/>
            <person name="Lopez-Fernandez M."/>
            <person name="Wu X."/>
            <person name="de Brujin I."/>
            <person name="Lundin D."/>
            <person name="Andersson A."/>
            <person name="Bertilsson S."/>
            <person name="Dopson M."/>
        </authorList>
    </citation>
    <scope>NUCLEOTIDE SEQUENCE</scope>
    <source>
        <strain evidence="1">MM415A03749</strain>
    </source>
</reference>
<evidence type="ECO:0000313" key="1">
    <source>
        <dbReference type="EMBL" id="QJA70426.1"/>
    </source>
</evidence>
<dbReference type="AlphaFoldDB" id="A0A6M3JKS7"/>
<organism evidence="1">
    <name type="scientific">viral metagenome</name>
    <dbReference type="NCBI Taxonomy" id="1070528"/>
    <lineage>
        <taxon>unclassified sequences</taxon>
        <taxon>metagenomes</taxon>
        <taxon>organismal metagenomes</taxon>
    </lineage>
</organism>
<gene>
    <name evidence="1" type="ORF">MM415A03749_0010</name>
</gene>
<name>A0A6M3JKS7_9ZZZZ</name>
<accession>A0A6M3JKS7</accession>
<proteinExistence type="predicted"/>
<protein>
    <submittedName>
        <fullName evidence="1">Uncharacterized protein</fullName>
    </submittedName>
</protein>